<name>A0A072TDX8_MEDTR</name>
<reference evidence="1 3" key="2">
    <citation type="journal article" date="2014" name="BMC Genomics">
        <title>An improved genome release (version Mt4.0) for the model legume Medicago truncatula.</title>
        <authorList>
            <person name="Tang H."/>
            <person name="Krishnakumar V."/>
            <person name="Bidwell S."/>
            <person name="Rosen B."/>
            <person name="Chan A."/>
            <person name="Zhou S."/>
            <person name="Gentzbittel L."/>
            <person name="Childs K.L."/>
            <person name="Yandell M."/>
            <person name="Gundlach H."/>
            <person name="Mayer K.F."/>
            <person name="Schwartz D.C."/>
            <person name="Town C.D."/>
        </authorList>
    </citation>
    <scope>GENOME REANNOTATION</scope>
    <source>
        <strain evidence="1">A17</strain>
        <strain evidence="2 3">cv. Jemalong A17</strain>
    </source>
</reference>
<dbReference type="EnsemblPlants" id="KEH15238">
    <property type="protein sequence ID" value="KEH15238"/>
    <property type="gene ID" value="MTR_1671s0010"/>
</dbReference>
<evidence type="ECO:0000313" key="1">
    <source>
        <dbReference type="EMBL" id="KEH15238.1"/>
    </source>
</evidence>
<gene>
    <name evidence="1" type="ORF">MTR_1671s0010</name>
</gene>
<dbReference type="HOGENOM" id="CLU_1689377_0_0_1"/>
<evidence type="ECO:0000313" key="3">
    <source>
        <dbReference type="Proteomes" id="UP000002051"/>
    </source>
</evidence>
<sequence length="156" mass="18614">MNVEEWGILLVTVQMFRRTNAAGEVQNIPAEDGRVNVVEPRAYRTKRILEKRRAYRMLLCRNDLAVPLLPYTKRVDEKTKRKKFNDLCDLAIKVTRRTPSAMQHYAELRNAAKALRYFLPFLMLSSRLKDKWTVNQQNRVLCRIRIRQSRHLYPFH</sequence>
<dbReference type="AlphaFoldDB" id="A0A072TDX8"/>
<reference evidence="2" key="3">
    <citation type="submission" date="2015-06" db="UniProtKB">
        <authorList>
            <consortium name="EnsemblPlants"/>
        </authorList>
    </citation>
    <scope>IDENTIFICATION</scope>
    <source>
        <strain evidence="2">cv. Jemalong A17</strain>
    </source>
</reference>
<proteinExistence type="predicted"/>
<dbReference type="Proteomes" id="UP000002051">
    <property type="component" value="Unassembled WGS sequence"/>
</dbReference>
<accession>A0A072TDX8</accession>
<evidence type="ECO:0000313" key="2">
    <source>
        <dbReference type="EnsemblPlants" id="KEH15238"/>
    </source>
</evidence>
<protein>
    <submittedName>
        <fullName evidence="1 2">Uncharacterized protein</fullName>
    </submittedName>
</protein>
<organism evidence="1 3">
    <name type="scientific">Medicago truncatula</name>
    <name type="common">Barrel medic</name>
    <name type="synonym">Medicago tribuloides</name>
    <dbReference type="NCBI Taxonomy" id="3880"/>
    <lineage>
        <taxon>Eukaryota</taxon>
        <taxon>Viridiplantae</taxon>
        <taxon>Streptophyta</taxon>
        <taxon>Embryophyta</taxon>
        <taxon>Tracheophyta</taxon>
        <taxon>Spermatophyta</taxon>
        <taxon>Magnoliopsida</taxon>
        <taxon>eudicotyledons</taxon>
        <taxon>Gunneridae</taxon>
        <taxon>Pentapetalae</taxon>
        <taxon>rosids</taxon>
        <taxon>fabids</taxon>
        <taxon>Fabales</taxon>
        <taxon>Fabaceae</taxon>
        <taxon>Papilionoideae</taxon>
        <taxon>50 kb inversion clade</taxon>
        <taxon>NPAAA clade</taxon>
        <taxon>Hologalegina</taxon>
        <taxon>IRL clade</taxon>
        <taxon>Trifolieae</taxon>
        <taxon>Medicago</taxon>
    </lineage>
</organism>
<reference evidence="1 3" key="1">
    <citation type="journal article" date="2011" name="Nature">
        <title>The Medicago genome provides insight into the evolution of rhizobial symbioses.</title>
        <authorList>
            <person name="Young N.D."/>
            <person name="Debelle F."/>
            <person name="Oldroyd G.E."/>
            <person name="Geurts R."/>
            <person name="Cannon S.B."/>
            <person name="Udvardi M.K."/>
            <person name="Benedito V.A."/>
            <person name="Mayer K.F."/>
            <person name="Gouzy J."/>
            <person name="Schoof H."/>
            <person name="Van de Peer Y."/>
            <person name="Proost S."/>
            <person name="Cook D.R."/>
            <person name="Meyers B.C."/>
            <person name="Spannagl M."/>
            <person name="Cheung F."/>
            <person name="De Mita S."/>
            <person name="Krishnakumar V."/>
            <person name="Gundlach H."/>
            <person name="Zhou S."/>
            <person name="Mudge J."/>
            <person name="Bharti A.K."/>
            <person name="Murray J.D."/>
            <person name="Naoumkina M.A."/>
            <person name="Rosen B."/>
            <person name="Silverstein K.A."/>
            <person name="Tang H."/>
            <person name="Rombauts S."/>
            <person name="Zhao P.X."/>
            <person name="Zhou P."/>
            <person name="Barbe V."/>
            <person name="Bardou P."/>
            <person name="Bechner M."/>
            <person name="Bellec A."/>
            <person name="Berger A."/>
            <person name="Berges H."/>
            <person name="Bidwell S."/>
            <person name="Bisseling T."/>
            <person name="Choisne N."/>
            <person name="Couloux A."/>
            <person name="Denny R."/>
            <person name="Deshpande S."/>
            <person name="Dai X."/>
            <person name="Doyle J.J."/>
            <person name="Dudez A.M."/>
            <person name="Farmer A.D."/>
            <person name="Fouteau S."/>
            <person name="Franken C."/>
            <person name="Gibelin C."/>
            <person name="Gish J."/>
            <person name="Goldstein S."/>
            <person name="Gonzalez A.J."/>
            <person name="Green P.J."/>
            <person name="Hallab A."/>
            <person name="Hartog M."/>
            <person name="Hua A."/>
            <person name="Humphray S.J."/>
            <person name="Jeong D.H."/>
            <person name="Jing Y."/>
            <person name="Jocker A."/>
            <person name="Kenton S.M."/>
            <person name="Kim D.J."/>
            <person name="Klee K."/>
            <person name="Lai H."/>
            <person name="Lang C."/>
            <person name="Lin S."/>
            <person name="Macmil S.L."/>
            <person name="Magdelenat G."/>
            <person name="Matthews L."/>
            <person name="McCorrison J."/>
            <person name="Monaghan E.L."/>
            <person name="Mun J.H."/>
            <person name="Najar F.Z."/>
            <person name="Nicholson C."/>
            <person name="Noirot C."/>
            <person name="O'Bleness M."/>
            <person name="Paule C.R."/>
            <person name="Poulain J."/>
            <person name="Prion F."/>
            <person name="Qin B."/>
            <person name="Qu C."/>
            <person name="Retzel E.F."/>
            <person name="Riddle C."/>
            <person name="Sallet E."/>
            <person name="Samain S."/>
            <person name="Samson N."/>
            <person name="Sanders I."/>
            <person name="Saurat O."/>
            <person name="Scarpelli C."/>
            <person name="Schiex T."/>
            <person name="Segurens B."/>
            <person name="Severin A.J."/>
            <person name="Sherrier D.J."/>
            <person name="Shi R."/>
            <person name="Sims S."/>
            <person name="Singer S.R."/>
            <person name="Sinharoy S."/>
            <person name="Sterck L."/>
            <person name="Viollet A."/>
            <person name="Wang B.B."/>
            <person name="Wang K."/>
            <person name="Wang M."/>
            <person name="Wang X."/>
            <person name="Warfsmann J."/>
            <person name="Weissenbach J."/>
            <person name="White D.D."/>
            <person name="White J.D."/>
            <person name="Wiley G.B."/>
            <person name="Wincker P."/>
            <person name="Xing Y."/>
            <person name="Yang L."/>
            <person name="Yao Z."/>
            <person name="Ying F."/>
            <person name="Zhai J."/>
            <person name="Zhou L."/>
            <person name="Zuber A."/>
            <person name="Denarie J."/>
            <person name="Dixon R.A."/>
            <person name="May G.D."/>
            <person name="Schwartz D.C."/>
            <person name="Rogers J."/>
            <person name="Quetier F."/>
            <person name="Town C.D."/>
            <person name="Roe B.A."/>
        </authorList>
    </citation>
    <scope>NUCLEOTIDE SEQUENCE [LARGE SCALE GENOMIC DNA]</scope>
    <source>
        <strain evidence="1">A17</strain>
        <strain evidence="2 3">cv. Jemalong A17</strain>
    </source>
</reference>
<keyword evidence="3" id="KW-1185">Reference proteome</keyword>
<dbReference type="EMBL" id="KL404395">
    <property type="protein sequence ID" value="KEH15238.1"/>
    <property type="molecule type" value="Genomic_DNA"/>
</dbReference>